<dbReference type="InterPro" id="IPR003591">
    <property type="entry name" value="Leu-rich_rpt_typical-subtyp"/>
</dbReference>
<accession>A0A089NLK4</accession>
<gene>
    <name evidence="5" type="ORF">MOC_1026</name>
</gene>
<dbReference type="Gene3D" id="3.30.200.20">
    <property type="entry name" value="Phosphorylase Kinase, domain 1"/>
    <property type="match status" value="1"/>
</dbReference>
<dbReference type="InterPro" id="IPR032675">
    <property type="entry name" value="LRR_dom_sf"/>
</dbReference>
<keyword evidence="5" id="KW-0808">Transferase</keyword>
<dbReference type="SUPFAM" id="SSF56112">
    <property type="entry name" value="Protein kinase-like (PK-like)"/>
    <property type="match status" value="1"/>
</dbReference>
<dbReference type="PROSITE" id="PS00107">
    <property type="entry name" value="PROTEIN_KINASE_ATP"/>
    <property type="match status" value="1"/>
</dbReference>
<dbReference type="GO" id="GO:0004674">
    <property type="term" value="F:protein serine/threonine kinase activity"/>
    <property type="evidence" value="ECO:0007669"/>
    <property type="project" value="UniProtKB-KW"/>
</dbReference>
<dbReference type="Gene3D" id="1.10.510.10">
    <property type="entry name" value="Transferase(Phosphotransferase) domain 1"/>
    <property type="match status" value="1"/>
</dbReference>
<dbReference type="SMART" id="SM00220">
    <property type="entry name" value="S_TKc"/>
    <property type="match status" value="1"/>
</dbReference>
<dbReference type="InterPro" id="IPR017441">
    <property type="entry name" value="Protein_kinase_ATP_BS"/>
</dbReference>
<dbReference type="InterPro" id="IPR001611">
    <property type="entry name" value="Leu-rich_rpt"/>
</dbReference>
<evidence type="ECO:0000259" key="4">
    <source>
        <dbReference type="PROSITE" id="PS50011"/>
    </source>
</evidence>
<dbReference type="Pfam" id="PF07714">
    <property type="entry name" value="PK_Tyr_Ser-Thr"/>
    <property type="match status" value="1"/>
</dbReference>
<keyword evidence="5" id="KW-0418">Kinase</keyword>
<protein>
    <submittedName>
        <fullName evidence="5">Serine/threonine protein kinase</fullName>
    </submittedName>
</protein>
<keyword evidence="6" id="KW-1185">Reference proteome</keyword>
<dbReference type="SMART" id="SM00369">
    <property type="entry name" value="LRR_TYP"/>
    <property type="match status" value="4"/>
</dbReference>
<organism evidence="5 6">
    <name type="scientific">Methylobacterium oryzae CBMB20</name>
    <dbReference type="NCBI Taxonomy" id="693986"/>
    <lineage>
        <taxon>Bacteria</taxon>
        <taxon>Pseudomonadati</taxon>
        <taxon>Pseudomonadota</taxon>
        <taxon>Alphaproteobacteria</taxon>
        <taxon>Hyphomicrobiales</taxon>
        <taxon>Methylobacteriaceae</taxon>
        <taxon>Methylobacterium</taxon>
    </lineage>
</organism>
<sequence>MDRSETLAALRRGDLGGARELRLPDGLTAVPREVFALADTLEVLDLGRGDLADLPDDFGRLHRLRVLFCSGNPFPRLPPVLGACPALSQLGFRGCGIREVPAESLPRDLRWLTLTDNAIAKLPAALGERPLLQKLMLSGNRIAALPDSFAGAARLELIRLSCNRLEALPPWLGTLPRLAWVAYAGNPAEPASEPADAPRVPWADLDVGDQLGEGASGRVFRAAWRGPIAAQDVALKLFKGAMTSDGLPEREMEACLAAGTHPALTGALGRLHDHPAGVQGLLLRLLPSHWRVLAGPPSLASCSRDVYDPSLRLEPAKALRIARSVAEAVTHLHGRGLLHGDVYAHNTLWDAATGAAVLSDFGAASALPDGRGGAVLARVEVRAVGILIDELLDRCATPPETLRALAQACMQPDPDGRPALDAVIAEIDRLQS</sequence>
<name>A0A089NLK4_9HYPH</name>
<dbReference type="Pfam" id="PF13855">
    <property type="entry name" value="LRR_8"/>
    <property type="match status" value="1"/>
</dbReference>
<keyword evidence="5" id="KW-0723">Serine/threonine-protein kinase</keyword>
<dbReference type="KEGG" id="mor:MOC_1026"/>
<dbReference type="HOGENOM" id="CLU_035565_0_0_5"/>
<dbReference type="eggNOG" id="COG0515">
    <property type="taxonomic scope" value="Bacteria"/>
</dbReference>
<keyword evidence="3" id="KW-0547">Nucleotide-binding</keyword>
<dbReference type="GO" id="GO:0005737">
    <property type="term" value="C:cytoplasm"/>
    <property type="evidence" value="ECO:0007669"/>
    <property type="project" value="TreeGrafter"/>
</dbReference>
<evidence type="ECO:0000256" key="3">
    <source>
        <dbReference type="PROSITE-ProRule" id="PRU10141"/>
    </source>
</evidence>
<dbReference type="GO" id="GO:0005524">
    <property type="term" value="F:ATP binding"/>
    <property type="evidence" value="ECO:0007669"/>
    <property type="project" value="UniProtKB-UniRule"/>
</dbReference>
<dbReference type="PANTHER" id="PTHR48051:SF1">
    <property type="entry name" value="RAS SUPPRESSOR PROTEIN 1"/>
    <property type="match status" value="1"/>
</dbReference>
<dbReference type="PANTHER" id="PTHR48051">
    <property type="match status" value="1"/>
</dbReference>
<dbReference type="Proteomes" id="UP000029492">
    <property type="component" value="Chromosome"/>
</dbReference>
<evidence type="ECO:0000256" key="2">
    <source>
        <dbReference type="ARBA" id="ARBA00022737"/>
    </source>
</evidence>
<evidence type="ECO:0000313" key="5">
    <source>
        <dbReference type="EMBL" id="AIQ88781.1"/>
    </source>
</evidence>
<keyword evidence="2" id="KW-0677">Repeat</keyword>
<dbReference type="PROSITE" id="PS50011">
    <property type="entry name" value="PROTEIN_KINASE_DOM"/>
    <property type="match status" value="1"/>
</dbReference>
<evidence type="ECO:0000256" key="1">
    <source>
        <dbReference type="ARBA" id="ARBA00022614"/>
    </source>
</evidence>
<dbReference type="RefSeq" id="WP_043755934.1">
    <property type="nucleotide sequence ID" value="NZ_CP003811.1"/>
</dbReference>
<dbReference type="eggNOG" id="COG4886">
    <property type="taxonomic scope" value="Bacteria"/>
</dbReference>
<reference evidence="5 6" key="1">
    <citation type="journal article" date="2014" name="PLoS ONE">
        <title>Genome Information of Methylobacterium oryzae, a Plant-Probiotic Methylotroph in the Phyllosphere.</title>
        <authorList>
            <person name="Kwak M.J."/>
            <person name="Jeong H."/>
            <person name="Madhaiyan M."/>
            <person name="Lee Y."/>
            <person name="Sa T.M."/>
            <person name="Oh T.K."/>
            <person name="Kim J.F."/>
        </authorList>
    </citation>
    <scope>NUCLEOTIDE SEQUENCE [LARGE SCALE GENOMIC DNA]</scope>
    <source>
        <strain evidence="5 6">CBMB20</strain>
    </source>
</reference>
<keyword evidence="1" id="KW-0433">Leucine-rich repeat</keyword>
<dbReference type="AlphaFoldDB" id="A0A089NLK4"/>
<keyword evidence="3" id="KW-0067">ATP-binding</keyword>
<dbReference type="InterPro" id="IPR050216">
    <property type="entry name" value="LRR_domain-containing"/>
</dbReference>
<dbReference type="InterPro" id="IPR001245">
    <property type="entry name" value="Ser-Thr/Tyr_kinase_cat_dom"/>
</dbReference>
<dbReference type="Gene3D" id="3.80.10.10">
    <property type="entry name" value="Ribonuclease Inhibitor"/>
    <property type="match status" value="1"/>
</dbReference>
<feature type="domain" description="Protein kinase" evidence="4">
    <location>
        <begin position="205"/>
        <end position="432"/>
    </location>
</feature>
<evidence type="ECO:0000313" key="6">
    <source>
        <dbReference type="Proteomes" id="UP000029492"/>
    </source>
</evidence>
<feature type="binding site" evidence="3">
    <location>
        <position position="236"/>
    </location>
    <ligand>
        <name>ATP</name>
        <dbReference type="ChEBI" id="CHEBI:30616"/>
    </ligand>
</feature>
<dbReference type="EMBL" id="CP003811">
    <property type="protein sequence ID" value="AIQ88781.1"/>
    <property type="molecule type" value="Genomic_DNA"/>
</dbReference>
<proteinExistence type="predicted"/>
<dbReference type="InterPro" id="IPR000719">
    <property type="entry name" value="Prot_kinase_dom"/>
</dbReference>
<dbReference type="STRING" id="693986.MOC_1026"/>
<dbReference type="InterPro" id="IPR011009">
    <property type="entry name" value="Kinase-like_dom_sf"/>
</dbReference>
<dbReference type="SUPFAM" id="SSF52058">
    <property type="entry name" value="L domain-like"/>
    <property type="match status" value="1"/>
</dbReference>